<dbReference type="GO" id="GO:0043546">
    <property type="term" value="F:molybdopterin cofactor binding"/>
    <property type="evidence" value="ECO:0007669"/>
    <property type="project" value="TreeGrafter"/>
</dbReference>
<evidence type="ECO:0000256" key="9">
    <source>
        <dbReference type="ARBA" id="ARBA00022617"/>
    </source>
</evidence>
<comment type="catalytic activity">
    <reaction evidence="14">
        <text>nitrite + NADP(+) + H2O = nitrate + NADPH + H(+)</text>
        <dbReference type="Rhea" id="RHEA:19061"/>
        <dbReference type="ChEBI" id="CHEBI:15377"/>
        <dbReference type="ChEBI" id="CHEBI:15378"/>
        <dbReference type="ChEBI" id="CHEBI:16301"/>
        <dbReference type="ChEBI" id="CHEBI:17632"/>
        <dbReference type="ChEBI" id="CHEBI:57783"/>
        <dbReference type="ChEBI" id="CHEBI:58349"/>
        <dbReference type="EC" id="1.7.1.3"/>
    </reaction>
</comment>
<evidence type="ECO:0000256" key="5">
    <source>
        <dbReference type="ARBA" id="ARBA00012505"/>
    </source>
</evidence>
<dbReference type="InterPro" id="IPR005066">
    <property type="entry name" value="MoCF_OxRdtse_dimer"/>
</dbReference>
<proteinExistence type="predicted"/>
<name>A0A1Z5SND2_HORWE</name>
<dbReference type="EC" id="1.7.1.3" evidence="6"/>
<reference evidence="17 18" key="1">
    <citation type="submission" date="2017-01" db="EMBL/GenBank/DDBJ databases">
        <title>The recent genome duplication of the halophilic yeast Hortaea werneckii: insights from long-read sequencing.</title>
        <authorList>
            <person name="Sinha S."/>
            <person name="Flibotte S."/>
            <person name="Neira M."/>
            <person name="Lenassi M."/>
            <person name="Gostincar C."/>
            <person name="Stajich J.E."/>
            <person name="Nislow C.E."/>
        </authorList>
    </citation>
    <scope>NUCLEOTIDE SEQUENCE [LARGE SCALE GENOMIC DNA]</scope>
    <source>
        <strain evidence="17 18">EXF-2000</strain>
    </source>
</reference>
<dbReference type="InterPro" id="IPR014756">
    <property type="entry name" value="Ig_E-set"/>
</dbReference>
<comment type="pathway">
    <text evidence="4">Energy metabolism; sulfur metabolism.</text>
</comment>
<dbReference type="InterPro" id="IPR036374">
    <property type="entry name" value="OxRdtase_Mopterin-bd_sf"/>
</dbReference>
<feature type="region of interest" description="Disordered" evidence="15">
    <location>
        <begin position="49"/>
        <end position="70"/>
    </location>
</feature>
<dbReference type="InterPro" id="IPR001199">
    <property type="entry name" value="Cyt_B5-like_heme/steroid-bd"/>
</dbReference>
<keyword evidence="11" id="KW-0560">Oxidoreductase</keyword>
<dbReference type="AlphaFoldDB" id="A0A1Z5SND2"/>
<comment type="caution">
    <text evidence="17">The sequence shown here is derived from an EMBL/GenBank/DDBJ whole genome shotgun (WGS) entry which is preliminary data.</text>
</comment>
<organism evidence="17 18">
    <name type="scientific">Hortaea werneckii EXF-2000</name>
    <dbReference type="NCBI Taxonomy" id="1157616"/>
    <lineage>
        <taxon>Eukaryota</taxon>
        <taxon>Fungi</taxon>
        <taxon>Dikarya</taxon>
        <taxon>Ascomycota</taxon>
        <taxon>Pezizomycotina</taxon>
        <taxon>Dothideomycetes</taxon>
        <taxon>Dothideomycetidae</taxon>
        <taxon>Mycosphaerellales</taxon>
        <taxon>Teratosphaeriaceae</taxon>
        <taxon>Hortaea</taxon>
    </lineage>
</organism>
<dbReference type="PANTHER" id="PTHR19372:SF7">
    <property type="entry name" value="SULFITE OXIDASE, MITOCHONDRIAL"/>
    <property type="match status" value="1"/>
</dbReference>
<feature type="domain" description="Cytochrome b5 heme-binding" evidence="16">
    <location>
        <begin position="106"/>
        <end position="184"/>
    </location>
</feature>
<dbReference type="InParanoid" id="A0A1Z5SND2"/>
<dbReference type="OrthoDB" id="10051395at2759"/>
<evidence type="ECO:0000256" key="8">
    <source>
        <dbReference type="ARBA" id="ARBA00022505"/>
    </source>
</evidence>
<evidence type="ECO:0000256" key="13">
    <source>
        <dbReference type="ARBA" id="ARBA00023128"/>
    </source>
</evidence>
<dbReference type="InterPro" id="IPR000572">
    <property type="entry name" value="OxRdtase_Mopterin-bd_dom"/>
</dbReference>
<evidence type="ECO:0000313" key="18">
    <source>
        <dbReference type="Proteomes" id="UP000194280"/>
    </source>
</evidence>
<dbReference type="SMART" id="SM01117">
    <property type="entry name" value="Cyt-b5"/>
    <property type="match status" value="1"/>
</dbReference>
<dbReference type="PROSITE" id="PS50255">
    <property type="entry name" value="CYTOCHROME_B5_2"/>
    <property type="match status" value="1"/>
</dbReference>
<dbReference type="Pfam" id="PF00173">
    <property type="entry name" value="Cyt-b5"/>
    <property type="match status" value="1"/>
</dbReference>
<dbReference type="SUPFAM" id="SSF55856">
    <property type="entry name" value="Cytochrome b5-like heme/steroid binding domain"/>
    <property type="match status" value="1"/>
</dbReference>
<evidence type="ECO:0000256" key="6">
    <source>
        <dbReference type="ARBA" id="ARBA00012673"/>
    </source>
</evidence>
<dbReference type="GO" id="GO:0050464">
    <property type="term" value="F:nitrate reductase (NADPH) activity"/>
    <property type="evidence" value="ECO:0007669"/>
    <property type="project" value="UniProtKB-EC"/>
</dbReference>
<comment type="cofactor">
    <cofactor evidence="1">
        <name>Mo-molybdopterin</name>
        <dbReference type="ChEBI" id="CHEBI:71302"/>
    </cofactor>
</comment>
<dbReference type="FunFam" id="3.90.420.10:FF:000002">
    <property type="entry name" value="sulfite oxidase, mitochondrial"/>
    <property type="match status" value="1"/>
</dbReference>
<keyword evidence="13" id="KW-0496">Mitochondrion</keyword>
<dbReference type="InterPro" id="IPR008335">
    <property type="entry name" value="Mopterin_OxRdtase_euk"/>
</dbReference>
<dbReference type="STRING" id="1157616.A0A1Z5SND2"/>
<dbReference type="GO" id="GO:0006790">
    <property type="term" value="P:sulfur compound metabolic process"/>
    <property type="evidence" value="ECO:0007669"/>
    <property type="project" value="TreeGrafter"/>
</dbReference>
<dbReference type="GO" id="GO:0008482">
    <property type="term" value="F:sulfite oxidase activity"/>
    <property type="evidence" value="ECO:0007669"/>
    <property type="project" value="UniProtKB-EC"/>
</dbReference>
<dbReference type="Proteomes" id="UP000194280">
    <property type="component" value="Unassembled WGS sequence"/>
</dbReference>
<dbReference type="VEuPathDB" id="FungiDB:BTJ68_14492"/>
<dbReference type="Gene3D" id="3.90.420.10">
    <property type="entry name" value="Oxidoreductase, molybdopterin-binding domain"/>
    <property type="match status" value="1"/>
</dbReference>
<evidence type="ECO:0000256" key="2">
    <source>
        <dbReference type="ARBA" id="ARBA00001970"/>
    </source>
</evidence>
<evidence type="ECO:0000256" key="14">
    <source>
        <dbReference type="ARBA" id="ARBA00049155"/>
    </source>
</evidence>
<dbReference type="InterPro" id="IPR036400">
    <property type="entry name" value="Cyt_B5-like_heme/steroid_sf"/>
</dbReference>
<sequence>MAATSLQRWRHLLAKRAEIVVYLNGPHSQHVRPKALRASCRTISISLHGSSQHRRLSSNARTGTHPGRASTSTSIATAIAGGALAFAGAVFVTTNTSFAEQPGSDNKYIRLEEIHEHNRKADTYWVYRGDRVYDITEWIPNHPGGEVIMRAVGGSIEPYWNIFTIHQKQDVYDVLEQYFIGLIDPRDLVDGRAPADQIDDPFKSDPTRDEELIVHSARPFNAETPVSDLQTFITDNARFYKRHHLWVPQLDEKTFKLTIELPNGEEKQYSVEDLRSKFQSHTITATMQCSGNRRSHMTESSSPTNGIQWGVGAISNAEWTGVKIMDVLQDAGLDVADLGVDVKHVQFVGAEAYGASVPIEKVADRFGDAMIVYAMNGKPLPRDHGYPLRALVPGTVAARSVKWVNKIVLSEEESSSQWQRRDYKCFGPNEGGNVDWDSAVAIQETPVQSAISSVQKVTANRLNNSQLATVYGLEEESVVLRGYAFSGGGRRIVRVDVSPDNGKTWQQARIEGDQEQKGHRAWSWRHWDVAIPTRLLSGNICIKATDDGYNTQPETFAPYYNFRGNLANGWHRIPVKEALNTAVVHKR</sequence>
<dbReference type="PRINTS" id="PR00407">
    <property type="entry name" value="EUMOPTERIN"/>
</dbReference>
<evidence type="ECO:0000256" key="3">
    <source>
        <dbReference type="ARBA" id="ARBA00004569"/>
    </source>
</evidence>
<evidence type="ECO:0000259" key="16">
    <source>
        <dbReference type="PROSITE" id="PS50255"/>
    </source>
</evidence>
<keyword evidence="18" id="KW-1185">Reference proteome</keyword>
<protein>
    <recommendedName>
        <fullName evidence="7">Nitrate reductase [NADPH]</fullName>
        <ecNumber evidence="6">1.7.1.3</ecNumber>
        <ecNumber evidence="5">1.8.3.1</ecNumber>
    </recommendedName>
</protein>
<comment type="cofactor">
    <cofactor evidence="2">
        <name>heme b</name>
        <dbReference type="ChEBI" id="CHEBI:60344"/>
    </cofactor>
</comment>
<dbReference type="PANTHER" id="PTHR19372">
    <property type="entry name" value="SULFITE REDUCTASE"/>
    <property type="match status" value="1"/>
</dbReference>
<dbReference type="Pfam" id="PF03404">
    <property type="entry name" value="Mo-co_dimer"/>
    <property type="match status" value="1"/>
</dbReference>
<dbReference type="Pfam" id="PF00174">
    <property type="entry name" value="Oxidored_molyb"/>
    <property type="match status" value="1"/>
</dbReference>
<dbReference type="SUPFAM" id="SSF81296">
    <property type="entry name" value="E set domains"/>
    <property type="match status" value="1"/>
</dbReference>
<keyword evidence="12" id="KW-0408">Iron</keyword>
<evidence type="ECO:0000256" key="10">
    <source>
        <dbReference type="ARBA" id="ARBA00022723"/>
    </source>
</evidence>
<dbReference type="GO" id="GO:0030151">
    <property type="term" value="F:molybdenum ion binding"/>
    <property type="evidence" value="ECO:0007669"/>
    <property type="project" value="InterPro"/>
</dbReference>
<keyword evidence="9" id="KW-0349">Heme</keyword>
<dbReference type="Gene3D" id="3.10.120.10">
    <property type="entry name" value="Cytochrome b5-like heme/steroid binding domain"/>
    <property type="match status" value="1"/>
</dbReference>
<dbReference type="GO" id="GO:0020037">
    <property type="term" value="F:heme binding"/>
    <property type="evidence" value="ECO:0007669"/>
    <property type="project" value="TreeGrafter"/>
</dbReference>
<keyword evidence="10" id="KW-0479">Metal-binding</keyword>
<comment type="subcellular location">
    <subcellularLocation>
        <location evidence="3">Mitochondrion intermembrane space</location>
    </subcellularLocation>
</comment>
<dbReference type="FunFam" id="3.10.120.10:FF:000007">
    <property type="entry name" value="Sulfite oxidase, mitochondrial"/>
    <property type="match status" value="1"/>
</dbReference>
<keyword evidence="8" id="KW-0500">Molybdenum</keyword>
<dbReference type="EC" id="1.8.3.1" evidence="5"/>
<evidence type="ECO:0000256" key="15">
    <source>
        <dbReference type="SAM" id="MobiDB-lite"/>
    </source>
</evidence>
<evidence type="ECO:0000256" key="12">
    <source>
        <dbReference type="ARBA" id="ARBA00023004"/>
    </source>
</evidence>
<evidence type="ECO:0000313" key="17">
    <source>
        <dbReference type="EMBL" id="OTA22329.1"/>
    </source>
</evidence>
<evidence type="ECO:0000256" key="1">
    <source>
        <dbReference type="ARBA" id="ARBA00001924"/>
    </source>
</evidence>
<evidence type="ECO:0000256" key="11">
    <source>
        <dbReference type="ARBA" id="ARBA00023002"/>
    </source>
</evidence>
<dbReference type="Gene3D" id="2.60.40.650">
    <property type="match status" value="1"/>
</dbReference>
<dbReference type="GO" id="GO:0005758">
    <property type="term" value="C:mitochondrial intermembrane space"/>
    <property type="evidence" value="ECO:0007669"/>
    <property type="project" value="UniProtKB-SubCell"/>
</dbReference>
<evidence type="ECO:0000256" key="7">
    <source>
        <dbReference type="ARBA" id="ARBA00015499"/>
    </source>
</evidence>
<dbReference type="SUPFAM" id="SSF56524">
    <property type="entry name" value="Oxidoreductase molybdopterin-binding domain"/>
    <property type="match status" value="1"/>
</dbReference>
<accession>A0A1Z5SND2</accession>
<evidence type="ECO:0000256" key="4">
    <source>
        <dbReference type="ARBA" id="ARBA00004971"/>
    </source>
</evidence>
<gene>
    <name evidence="17" type="ORF">BTJ68_14492</name>
</gene>
<dbReference type="EMBL" id="MUNK01000381">
    <property type="protein sequence ID" value="OTA22329.1"/>
    <property type="molecule type" value="Genomic_DNA"/>
</dbReference>